<feature type="compositionally biased region" description="Acidic residues" evidence="1">
    <location>
        <begin position="65"/>
        <end position="89"/>
    </location>
</feature>
<dbReference type="AlphaFoldDB" id="A0AA35YYD0"/>
<accession>A0AA35YYD0</accession>
<organism evidence="2 3">
    <name type="scientific">Lactuca saligna</name>
    <name type="common">Willowleaf lettuce</name>
    <dbReference type="NCBI Taxonomy" id="75948"/>
    <lineage>
        <taxon>Eukaryota</taxon>
        <taxon>Viridiplantae</taxon>
        <taxon>Streptophyta</taxon>
        <taxon>Embryophyta</taxon>
        <taxon>Tracheophyta</taxon>
        <taxon>Spermatophyta</taxon>
        <taxon>Magnoliopsida</taxon>
        <taxon>eudicotyledons</taxon>
        <taxon>Gunneridae</taxon>
        <taxon>Pentapetalae</taxon>
        <taxon>asterids</taxon>
        <taxon>campanulids</taxon>
        <taxon>Asterales</taxon>
        <taxon>Asteraceae</taxon>
        <taxon>Cichorioideae</taxon>
        <taxon>Cichorieae</taxon>
        <taxon>Lactucinae</taxon>
        <taxon>Lactuca</taxon>
    </lineage>
</organism>
<evidence type="ECO:0000313" key="3">
    <source>
        <dbReference type="Proteomes" id="UP001177003"/>
    </source>
</evidence>
<gene>
    <name evidence="2" type="ORF">LSALG_LOCUS22169</name>
</gene>
<dbReference type="Proteomes" id="UP001177003">
    <property type="component" value="Chromosome 4"/>
</dbReference>
<sequence length="114" mass="12917">MHVPYLCFLGLILSREEGYVEIHGIIIPNLDISSKTINPTPSEGDLIITEKMQKWINKPYGCESSDSEEENDEDNKEVDDEEKDIDKDEEELVVDNGKEFAQGINSPPSINKHI</sequence>
<name>A0AA35YYD0_LACSI</name>
<keyword evidence="3" id="KW-1185">Reference proteome</keyword>
<dbReference type="EMBL" id="OX465080">
    <property type="protein sequence ID" value="CAI9282533.1"/>
    <property type="molecule type" value="Genomic_DNA"/>
</dbReference>
<feature type="region of interest" description="Disordered" evidence="1">
    <location>
        <begin position="58"/>
        <end position="89"/>
    </location>
</feature>
<protein>
    <submittedName>
        <fullName evidence="2">Uncharacterized protein</fullName>
    </submittedName>
</protein>
<evidence type="ECO:0000256" key="1">
    <source>
        <dbReference type="SAM" id="MobiDB-lite"/>
    </source>
</evidence>
<evidence type="ECO:0000313" key="2">
    <source>
        <dbReference type="EMBL" id="CAI9282533.1"/>
    </source>
</evidence>
<proteinExistence type="predicted"/>
<reference evidence="2" key="1">
    <citation type="submission" date="2023-04" db="EMBL/GenBank/DDBJ databases">
        <authorList>
            <person name="Vijverberg K."/>
            <person name="Xiong W."/>
            <person name="Schranz E."/>
        </authorList>
    </citation>
    <scope>NUCLEOTIDE SEQUENCE</scope>
</reference>